<accession>A0A2J8B1W8</accession>
<reference evidence="2" key="1">
    <citation type="submission" date="2017-04" db="EMBL/GenBank/DDBJ databases">
        <authorList>
            <person name="Bumgarner R.E."/>
            <person name="Fredricks D.N."/>
            <person name="Srinivasan S."/>
        </authorList>
    </citation>
    <scope>NUCLEOTIDE SEQUENCE [LARGE SCALE GENOMIC DNA]</scope>
    <source>
        <strain evidence="2">KA00405</strain>
    </source>
</reference>
<dbReference type="AlphaFoldDB" id="A0A2J8B1W8"/>
<organism evidence="1 2">
    <name type="scientific">Mageeibacillus indolicus</name>
    <dbReference type="NCBI Taxonomy" id="884684"/>
    <lineage>
        <taxon>Bacteria</taxon>
        <taxon>Bacillati</taxon>
        <taxon>Bacillota</taxon>
        <taxon>Clostridia</taxon>
        <taxon>Eubacteriales</taxon>
        <taxon>Oscillospiraceae</taxon>
        <taxon>Mageeibacillus</taxon>
    </lineage>
</organism>
<proteinExistence type="predicted"/>
<name>A0A2J8B1W8_9FIRM</name>
<dbReference type="Gene3D" id="3.40.50.1820">
    <property type="entry name" value="alpha/beta hydrolase"/>
    <property type="match status" value="1"/>
</dbReference>
<dbReference type="InterPro" id="IPR024499">
    <property type="entry name" value="Mbeg1-like"/>
</dbReference>
<dbReference type="RefSeq" id="WP_102892454.1">
    <property type="nucleotide sequence ID" value="NZ_NBZD01000002.1"/>
</dbReference>
<dbReference type="Pfam" id="PF11187">
    <property type="entry name" value="Mbeg1-like"/>
    <property type="match status" value="1"/>
</dbReference>
<evidence type="ECO:0008006" key="3">
    <source>
        <dbReference type="Google" id="ProtNLM"/>
    </source>
</evidence>
<evidence type="ECO:0000313" key="1">
    <source>
        <dbReference type="EMBL" id="PNH18768.1"/>
    </source>
</evidence>
<protein>
    <recommendedName>
        <fullName evidence="3">DUF2974 domain-containing protein</fullName>
    </recommendedName>
</protein>
<dbReference type="EMBL" id="NBZD01000002">
    <property type="protein sequence ID" value="PNH18768.1"/>
    <property type="molecule type" value="Genomic_DNA"/>
</dbReference>
<dbReference type="InterPro" id="IPR029058">
    <property type="entry name" value="AB_hydrolase_fold"/>
</dbReference>
<sequence>MENILDYIKKANKTLAEQPLNAVDSLILAWLSYWQLPEQIKLNGEEVGRSAAIASGKATLGLFAKEKYTGNPFCSLTQQSYAADFLRALAKSRRFSKIIVSDYIEERNPAAEKQFAAFAFRLSPNLLYVGFRGTDGSFVGWKEDFNMTYMSPIPAQERAREFLAGVAAETNGELLVGGHSKGGNLAVYAAATVAPAVQQRIKRVYSHDGPGFLPEFCQSPGFVAIENKIEKILPQTSIIGMLLNSGEQYRVVKSDGFGIMQHDPFTWQVSDGDFIWLEDISKEAKFVDDTLTGWLQTISVADRERFIDCLYALLINNTEADSIEEFKADWKTNIPAVLQSTVHLDELTKKFLLSTVKALAVLGVKNLPLYFSTPARLEERINRLKEHWQKHIGNFLAKM</sequence>
<dbReference type="SUPFAM" id="SSF53474">
    <property type="entry name" value="alpha/beta-Hydrolases"/>
    <property type="match status" value="1"/>
</dbReference>
<comment type="caution">
    <text evidence="1">The sequence shown here is derived from an EMBL/GenBank/DDBJ whole genome shotgun (WGS) entry which is preliminary data.</text>
</comment>
<evidence type="ECO:0000313" key="2">
    <source>
        <dbReference type="Proteomes" id="UP000236394"/>
    </source>
</evidence>
<dbReference type="Proteomes" id="UP000236394">
    <property type="component" value="Unassembled WGS sequence"/>
</dbReference>
<gene>
    <name evidence="1" type="ORF">B7R76_04215</name>
</gene>